<dbReference type="OrthoDB" id="5296964at2759"/>
<accession>A0A9P5ALL1</accession>
<protein>
    <submittedName>
        <fullName evidence="1">Uncharacterized protein</fullName>
    </submittedName>
</protein>
<gene>
    <name evidence="1" type="ORF">FBEOM_5202</name>
</gene>
<comment type="caution">
    <text evidence="1">The sequence shown here is derived from an EMBL/GenBank/DDBJ whole genome shotgun (WGS) entry which is preliminary data.</text>
</comment>
<reference evidence="1" key="2">
    <citation type="submission" date="2020-02" db="EMBL/GenBank/DDBJ databases">
        <title>Identification and distribution of gene clusters putatively required for synthesis of sphingolipid metabolism inhibitors in phylogenetically diverse species of the filamentous fungus Fusarium.</title>
        <authorList>
            <person name="Kim H.-S."/>
            <person name="Busman M."/>
            <person name="Brown D.W."/>
            <person name="Divon H."/>
            <person name="Uhlig S."/>
            <person name="Proctor R.H."/>
        </authorList>
    </citation>
    <scope>NUCLEOTIDE SEQUENCE</scope>
    <source>
        <strain evidence="1">NRRL 25174</strain>
    </source>
</reference>
<name>A0A9P5ALL1_9HYPO</name>
<sequence>MSTRRLSAHRCHYSGILGLTIGVCKSSQEGRPNRWILMLADRDGEYAIGYRVLGGPSQNLPWEVVVEDGRLNSFAANYHLPVAEISAGHVRKVKAAARKNPGRFCQEWVVDVLRDLEVQGVVPPGTVRRISNFVEEDPYAGASPTIRDEEYDGFHDKIFEWLEKRPFHRLRSLGRLKHLGALVAASA</sequence>
<evidence type="ECO:0000313" key="2">
    <source>
        <dbReference type="Proteomes" id="UP000730481"/>
    </source>
</evidence>
<dbReference type="AlphaFoldDB" id="A0A9P5ALL1"/>
<evidence type="ECO:0000313" key="1">
    <source>
        <dbReference type="EMBL" id="KAF4340861.1"/>
    </source>
</evidence>
<reference evidence="1" key="1">
    <citation type="journal article" date="2017" name="Mycologia">
        <title>Fusarium algeriense, sp. nov., a novel toxigenic crown rot pathogen of durum wheat from Algeria is nested in the Fusarium burgessii species complex.</title>
        <authorList>
            <person name="Laraba I."/>
            <person name="Keddad A."/>
            <person name="Boureghda H."/>
            <person name="Abdallah N."/>
            <person name="Vaughan M.M."/>
            <person name="Proctor R.H."/>
            <person name="Busman M."/>
            <person name="O'Donnell K."/>
        </authorList>
    </citation>
    <scope>NUCLEOTIDE SEQUENCE</scope>
    <source>
        <strain evidence="1">NRRL 25174</strain>
    </source>
</reference>
<keyword evidence="2" id="KW-1185">Reference proteome</keyword>
<organism evidence="1 2">
    <name type="scientific">Fusarium beomiforme</name>
    <dbReference type="NCBI Taxonomy" id="44412"/>
    <lineage>
        <taxon>Eukaryota</taxon>
        <taxon>Fungi</taxon>
        <taxon>Dikarya</taxon>
        <taxon>Ascomycota</taxon>
        <taxon>Pezizomycotina</taxon>
        <taxon>Sordariomycetes</taxon>
        <taxon>Hypocreomycetidae</taxon>
        <taxon>Hypocreales</taxon>
        <taxon>Nectriaceae</taxon>
        <taxon>Fusarium</taxon>
        <taxon>Fusarium burgessii species complex</taxon>
    </lineage>
</organism>
<dbReference type="EMBL" id="PVQB02000221">
    <property type="protein sequence ID" value="KAF4340861.1"/>
    <property type="molecule type" value="Genomic_DNA"/>
</dbReference>
<proteinExistence type="predicted"/>
<dbReference type="Proteomes" id="UP000730481">
    <property type="component" value="Unassembled WGS sequence"/>
</dbReference>